<evidence type="ECO:0008006" key="3">
    <source>
        <dbReference type="Google" id="ProtNLM"/>
    </source>
</evidence>
<dbReference type="Gene3D" id="1.25.40.10">
    <property type="entry name" value="Tetratricopeptide repeat domain"/>
    <property type="match status" value="1"/>
</dbReference>
<dbReference type="Pfam" id="PF13424">
    <property type="entry name" value="TPR_12"/>
    <property type="match status" value="1"/>
</dbReference>
<evidence type="ECO:0000313" key="1">
    <source>
        <dbReference type="EMBL" id="CAG8884086.1"/>
    </source>
</evidence>
<dbReference type="Proteomes" id="UP001154252">
    <property type="component" value="Unassembled WGS sequence"/>
</dbReference>
<dbReference type="AlphaFoldDB" id="A0A9W4K192"/>
<dbReference type="SUPFAM" id="SSF48452">
    <property type="entry name" value="TPR-like"/>
    <property type="match status" value="1"/>
</dbReference>
<dbReference type="OrthoDB" id="5986190at2759"/>
<accession>A0A9W4K192</accession>
<evidence type="ECO:0000313" key="2">
    <source>
        <dbReference type="Proteomes" id="UP001154252"/>
    </source>
</evidence>
<reference evidence="1" key="1">
    <citation type="submission" date="2021-07" db="EMBL/GenBank/DDBJ databases">
        <authorList>
            <person name="Branca A.L. A."/>
        </authorList>
    </citation>
    <scope>NUCLEOTIDE SEQUENCE</scope>
</reference>
<dbReference type="PANTHER" id="PTHR46082:SF11">
    <property type="entry name" value="AAA+ ATPASE DOMAIN-CONTAINING PROTEIN-RELATED"/>
    <property type="match status" value="1"/>
</dbReference>
<sequence length="53" mass="6048">LASTYQRQGQWEEAEQLGLQVMKSRKAKLGEHHPDTLSSMASLASTYQRQGQW</sequence>
<feature type="non-terminal residue" evidence="1">
    <location>
        <position position="1"/>
    </location>
</feature>
<dbReference type="InterPro" id="IPR011990">
    <property type="entry name" value="TPR-like_helical_dom_sf"/>
</dbReference>
<keyword evidence="2" id="KW-1185">Reference proteome</keyword>
<comment type="caution">
    <text evidence="1">The sequence shown here is derived from an EMBL/GenBank/DDBJ whole genome shotgun (WGS) entry which is preliminary data.</text>
</comment>
<proteinExistence type="predicted"/>
<dbReference type="InterPro" id="IPR053137">
    <property type="entry name" value="NLR-like"/>
</dbReference>
<protein>
    <recommendedName>
        <fullName evidence="3">Kinesin light chain</fullName>
    </recommendedName>
</protein>
<dbReference type="PANTHER" id="PTHR46082">
    <property type="entry name" value="ATP/GTP-BINDING PROTEIN-RELATED"/>
    <property type="match status" value="1"/>
</dbReference>
<name>A0A9W4K192_9EURO</name>
<feature type="non-terminal residue" evidence="1">
    <location>
        <position position="53"/>
    </location>
</feature>
<organism evidence="1 2">
    <name type="scientific">Penicillium egyptiacum</name>
    <dbReference type="NCBI Taxonomy" id="1303716"/>
    <lineage>
        <taxon>Eukaryota</taxon>
        <taxon>Fungi</taxon>
        <taxon>Dikarya</taxon>
        <taxon>Ascomycota</taxon>
        <taxon>Pezizomycotina</taxon>
        <taxon>Eurotiomycetes</taxon>
        <taxon>Eurotiomycetidae</taxon>
        <taxon>Eurotiales</taxon>
        <taxon>Aspergillaceae</taxon>
        <taxon>Penicillium</taxon>
    </lineage>
</organism>
<gene>
    <name evidence="1" type="ORF">PEGY_LOCUS365</name>
</gene>
<dbReference type="EMBL" id="CAJVRC010000592">
    <property type="protein sequence ID" value="CAG8884086.1"/>
    <property type="molecule type" value="Genomic_DNA"/>
</dbReference>